<protein>
    <recommendedName>
        <fullName evidence="1">Reverse transcriptase zinc-binding domain-containing protein</fullName>
    </recommendedName>
</protein>
<keyword evidence="3" id="KW-1185">Reference proteome</keyword>
<proteinExistence type="predicted"/>
<dbReference type="Pfam" id="PF13966">
    <property type="entry name" value="zf-RVT"/>
    <property type="match status" value="1"/>
</dbReference>
<evidence type="ECO:0000313" key="2">
    <source>
        <dbReference type="EMBL" id="KAK4382880.1"/>
    </source>
</evidence>
<dbReference type="InterPro" id="IPR026960">
    <property type="entry name" value="RVT-Znf"/>
</dbReference>
<reference evidence="2" key="2">
    <citation type="journal article" date="2024" name="Plant">
        <title>Genomic evolution and insights into agronomic trait innovations of Sesamum species.</title>
        <authorList>
            <person name="Miao H."/>
            <person name="Wang L."/>
            <person name="Qu L."/>
            <person name="Liu H."/>
            <person name="Sun Y."/>
            <person name="Le M."/>
            <person name="Wang Q."/>
            <person name="Wei S."/>
            <person name="Zheng Y."/>
            <person name="Lin W."/>
            <person name="Duan Y."/>
            <person name="Cao H."/>
            <person name="Xiong S."/>
            <person name="Wang X."/>
            <person name="Wei L."/>
            <person name="Li C."/>
            <person name="Ma Q."/>
            <person name="Ju M."/>
            <person name="Zhao R."/>
            <person name="Li G."/>
            <person name="Mu C."/>
            <person name="Tian Q."/>
            <person name="Mei H."/>
            <person name="Zhang T."/>
            <person name="Gao T."/>
            <person name="Zhang H."/>
        </authorList>
    </citation>
    <scope>NUCLEOTIDE SEQUENCE</scope>
    <source>
        <strain evidence="2">K16</strain>
    </source>
</reference>
<reference evidence="2" key="1">
    <citation type="submission" date="2020-06" db="EMBL/GenBank/DDBJ databases">
        <authorList>
            <person name="Li T."/>
            <person name="Hu X."/>
            <person name="Zhang T."/>
            <person name="Song X."/>
            <person name="Zhang H."/>
            <person name="Dai N."/>
            <person name="Sheng W."/>
            <person name="Hou X."/>
            <person name="Wei L."/>
        </authorList>
    </citation>
    <scope>NUCLEOTIDE SEQUENCE</scope>
    <source>
        <strain evidence="2">K16</strain>
        <tissue evidence="2">Leaf</tissue>
    </source>
</reference>
<feature type="domain" description="Reverse transcriptase zinc-binding" evidence="1">
    <location>
        <begin position="199"/>
        <end position="271"/>
    </location>
</feature>
<dbReference type="EMBL" id="JACGWL010000635">
    <property type="protein sequence ID" value="KAK4382880.1"/>
    <property type="molecule type" value="Genomic_DNA"/>
</dbReference>
<evidence type="ECO:0000259" key="1">
    <source>
        <dbReference type="Pfam" id="PF13966"/>
    </source>
</evidence>
<dbReference type="Proteomes" id="UP001289374">
    <property type="component" value="Unassembled WGS sequence"/>
</dbReference>
<evidence type="ECO:0000313" key="3">
    <source>
        <dbReference type="Proteomes" id="UP001289374"/>
    </source>
</evidence>
<name>A0AAE1T7D7_9LAMI</name>
<dbReference type="AlphaFoldDB" id="A0AAE1T7D7"/>
<organism evidence="2 3">
    <name type="scientific">Sesamum angolense</name>
    <dbReference type="NCBI Taxonomy" id="2727404"/>
    <lineage>
        <taxon>Eukaryota</taxon>
        <taxon>Viridiplantae</taxon>
        <taxon>Streptophyta</taxon>
        <taxon>Embryophyta</taxon>
        <taxon>Tracheophyta</taxon>
        <taxon>Spermatophyta</taxon>
        <taxon>Magnoliopsida</taxon>
        <taxon>eudicotyledons</taxon>
        <taxon>Gunneridae</taxon>
        <taxon>Pentapetalae</taxon>
        <taxon>asterids</taxon>
        <taxon>lamiids</taxon>
        <taxon>Lamiales</taxon>
        <taxon>Pedaliaceae</taxon>
        <taxon>Sesamum</taxon>
    </lineage>
</organism>
<accession>A0AAE1T7D7</accession>
<sequence>MTGDRSSLGIRHPRYILRLHWIRLMMTMPHDTATARHIQDIVFTTYVSCQRNLVAVFSASLHRTFDAQSRGPRLGTFQTDPYELVSQLPNLCAAQLHGDGNSVSNIGVPWLPQAHTFHLIFPPRTLPGDTKVTNLIVGNEWNEGLILVEFETCDANCILSIKLLNSNTRDKLLWHYEKNGRFSVCNAYLLSCALADQTSTTEEHWSWSFIWEARVPPKVQLFLWKLCNNGLATIANMHRGITLEEGCPICDAIEEDIKHVFLLYPLERNVWALANLQWEVISVYTGGSE</sequence>
<gene>
    <name evidence="2" type="ORF">Sango_2829500</name>
</gene>
<comment type="caution">
    <text evidence="2">The sequence shown here is derived from an EMBL/GenBank/DDBJ whole genome shotgun (WGS) entry which is preliminary data.</text>
</comment>